<gene>
    <name evidence="2" type="ORF">HFO74_33080</name>
</gene>
<name>A0AB35FQ38_9HYPH</name>
<sequence>MAPSGRPGGEKGQRPSGPTPSGVAGNDKLNGGFGDDVLSAQIGNDRLDGGAGQNTLFGGSGIDKFYFSDVATSISAM</sequence>
<dbReference type="Pfam" id="PF00353">
    <property type="entry name" value="HemolysinCabind"/>
    <property type="match status" value="1"/>
</dbReference>
<proteinExistence type="predicted"/>
<evidence type="ECO:0000313" key="3">
    <source>
        <dbReference type="Proteomes" id="UP000758022"/>
    </source>
</evidence>
<dbReference type="EMBL" id="JAAXQQ010000014">
    <property type="protein sequence ID" value="MBY3068198.1"/>
    <property type="molecule type" value="Genomic_DNA"/>
</dbReference>
<dbReference type="AlphaFoldDB" id="A0AB35FQ38"/>
<dbReference type="Proteomes" id="UP000758022">
    <property type="component" value="Unassembled WGS sequence"/>
</dbReference>
<accession>A0AB35FQ38</accession>
<dbReference type="InterPro" id="IPR011049">
    <property type="entry name" value="Serralysin-like_metalloprot_C"/>
</dbReference>
<dbReference type="SUPFAM" id="SSF51120">
    <property type="entry name" value="beta-Roll"/>
    <property type="match status" value="1"/>
</dbReference>
<dbReference type="GO" id="GO:0005509">
    <property type="term" value="F:calcium ion binding"/>
    <property type="evidence" value="ECO:0007669"/>
    <property type="project" value="InterPro"/>
</dbReference>
<protein>
    <recommendedName>
        <fullName evidence="4">Calcium-binding protein</fullName>
    </recommendedName>
</protein>
<evidence type="ECO:0008006" key="4">
    <source>
        <dbReference type="Google" id="ProtNLM"/>
    </source>
</evidence>
<dbReference type="PRINTS" id="PR00313">
    <property type="entry name" value="CABNDNGRPT"/>
</dbReference>
<evidence type="ECO:0000256" key="1">
    <source>
        <dbReference type="SAM" id="MobiDB-lite"/>
    </source>
</evidence>
<evidence type="ECO:0000313" key="2">
    <source>
        <dbReference type="EMBL" id="MBY3068198.1"/>
    </source>
</evidence>
<dbReference type="RefSeq" id="WP_221980132.1">
    <property type="nucleotide sequence ID" value="NZ_JAAXQQ010000014.1"/>
</dbReference>
<feature type="region of interest" description="Disordered" evidence="1">
    <location>
        <begin position="1"/>
        <end position="53"/>
    </location>
</feature>
<dbReference type="InterPro" id="IPR001343">
    <property type="entry name" value="Hemolysn_Ca-bd"/>
</dbReference>
<reference evidence="2" key="1">
    <citation type="submission" date="2020-04" db="EMBL/GenBank/DDBJ databases">
        <title>Global-level population genomics supports evidence of horizontal gene transfer on evolution of Rhizobia in Lentils.</title>
        <authorList>
            <person name="Gai Y."/>
            <person name="Cook D."/>
            <person name="Riely B."/>
        </authorList>
    </citation>
    <scope>NUCLEOTIDE SEQUENCE</scope>
    <source>
        <strain evidence="2">TLR9</strain>
    </source>
</reference>
<dbReference type="Gene3D" id="2.150.10.10">
    <property type="entry name" value="Serralysin-like metalloprotease, C-terminal"/>
    <property type="match status" value="1"/>
</dbReference>
<comment type="caution">
    <text evidence="2">The sequence shown here is derived from an EMBL/GenBank/DDBJ whole genome shotgun (WGS) entry which is preliminary data.</text>
</comment>
<organism evidence="2 3">
    <name type="scientific">Rhizobium laguerreae</name>
    <dbReference type="NCBI Taxonomy" id="1076926"/>
    <lineage>
        <taxon>Bacteria</taxon>
        <taxon>Pseudomonadati</taxon>
        <taxon>Pseudomonadota</taxon>
        <taxon>Alphaproteobacteria</taxon>
        <taxon>Hyphomicrobiales</taxon>
        <taxon>Rhizobiaceae</taxon>
        <taxon>Rhizobium/Agrobacterium group</taxon>
        <taxon>Rhizobium</taxon>
    </lineage>
</organism>